<dbReference type="Pfam" id="PF13197">
    <property type="entry name" value="DUF4013"/>
    <property type="match status" value="1"/>
</dbReference>
<keyword evidence="1" id="KW-0472">Membrane</keyword>
<evidence type="ECO:0000256" key="1">
    <source>
        <dbReference type="SAM" id="Phobius"/>
    </source>
</evidence>
<protein>
    <submittedName>
        <fullName evidence="2">Uncharacterized protein</fullName>
    </submittedName>
</protein>
<keyword evidence="1" id="KW-0812">Transmembrane</keyword>
<feature type="transmembrane region" description="Helical" evidence="1">
    <location>
        <begin position="221"/>
        <end position="244"/>
    </location>
</feature>
<reference evidence="2" key="1">
    <citation type="submission" date="2020-02" db="EMBL/GenBank/DDBJ databases">
        <authorList>
            <person name="Meier V. D."/>
        </authorList>
    </citation>
    <scope>NUCLEOTIDE SEQUENCE</scope>
    <source>
        <strain evidence="2">AVDCRST_MAG59</strain>
    </source>
</reference>
<feature type="transmembrane region" description="Helical" evidence="1">
    <location>
        <begin position="131"/>
        <end position="148"/>
    </location>
</feature>
<feature type="transmembrane region" description="Helical" evidence="1">
    <location>
        <begin position="44"/>
        <end position="62"/>
    </location>
</feature>
<dbReference type="AlphaFoldDB" id="A0A6J4ULN9"/>
<dbReference type="InterPro" id="IPR025098">
    <property type="entry name" value="DUF4013"/>
</dbReference>
<feature type="transmembrane region" description="Helical" evidence="1">
    <location>
        <begin position="20"/>
        <end position="37"/>
    </location>
</feature>
<accession>A0A6J4ULN9</accession>
<name>A0A6J4ULN9_9BACT</name>
<feature type="transmembrane region" description="Helical" evidence="1">
    <location>
        <begin position="101"/>
        <end position="119"/>
    </location>
</feature>
<proteinExistence type="predicted"/>
<sequence>MELGRALTFVFRDPRWVRKLGIAVLLGLPSAALGLLFSERFGDVLLAGGVLPTLLGLLPSLLSVPLLGYALRVARNAAAGTDLPLPEWDDPGGLLRDGLKAWGVVTLWTFPVLLAGLVGDFPPGMAEGRGVTTPLVLAVLATLLLSVVEPAAETRLAVSGSFVAGLDVAAAFRTVGRNLGGYVLIVLVFVAGSAVAGGVGAGVLLLAWITAGGQPDTLDAIGLGGAIVTTLFGPYGRLVLYHLYGQAYRQANGRPPSAPPRDDQVGRW</sequence>
<keyword evidence="1" id="KW-1133">Transmembrane helix</keyword>
<evidence type="ECO:0000313" key="2">
    <source>
        <dbReference type="EMBL" id="CAA9550623.1"/>
    </source>
</evidence>
<dbReference type="EMBL" id="CADCWF010000107">
    <property type="protein sequence ID" value="CAA9550623.1"/>
    <property type="molecule type" value="Genomic_DNA"/>
</dbReference>
<feature type="transmembrane region" description="Helical" evidence="1">
    <location>
        <begin position="184"/>
        <end position="209"/>
    </location>
</feature>
<gene>
    <name evidence="2" type="ORF">AVDCRST_MAG59-1699</name>
</gene>
<organism evidence="2">
    <name type="scientific">uncultured Thermomicrobiales bacterium</name>
    <dbReference type="NCBI Taxonomy" id="1645740"/>
    <lineage>
        <taxon>Bacteria</taxon>
        <taxon>Pseudomonadati</taxon>
        <taxon>Thermomicrobiota</taxon>
        <taxon>Thermomicrobia</taxon>
        <taxon>Thermomicrobiales</taxon>
        <taxon>environmental samples</taxon>
    </lineage>
</organism>